<dbReference type="Pfam" id="PF09339">
    <property type="entry name" value="HTH_IclR"/>
    <property type="match status" value="1"/>
</dbReference>
<evidence type="ECO:0000256" key="1">
    <source>
        <dbReference type="ARBA" id="ARBA00023015"/>
    </source>
</evidence>
<protein>
    <recommendedName>
        <fullName evidence="4">HTH-type transcriptional repressor AllR</fullName>
    </recommendedName>
    <alternativeName>
        <fullName evidence="5">Negative regulator of allantoin and glyoxylate utilization operons</fullName>
    </alternativeName>
</protein>
<evidence type="ECO:0000256" key="4">
    <source>
        <dbReference type="ARBA" id="ARBA00040379"/>
    </source>
</evidence>
<dbReference type="Proteomes" id="UP000018211">
    <property type="component" value="Unassembled WGS sequence"/>
</dbReference>
<dbReference type="AlphaFoldDB" id="A0AAV2VSY4"/>
<evidence type="ECO:0000256" key="5">
    <source>
        <dbReference type="ARBA" id="ARBA00042627"/>
    </source>
</evidence>
<dbReference type="Gene3D" id="1.10.10.10">
    <property type="entry name" value="Winged helix-like DNA-binding domain superfamily/Winged helix DNA-binding domain"/>
    <property type="match status" value="1"/>
</dbReference>
<evidence type="ECO:0000313" key="9">
    <source>
        <dbReference type="Proteomes" id="UP000018211"/>
    </source>
</evidence>
<dbReference type="PROSITE" id="PS51078">
    <property type="entry name" value="ICLR_ED"/>
    <property type="match status" value="1"/>
</dbReference>
<dbReference type="SUPFAM" id="SSF46785">
    <property type="entry name" value="Winged helix' DNA-binding domain"/>
    <property type="match status" value="1"/>
</dbReference>
<reference evidence="8 9" key="1">
    <citation type="journal article" date="2013" name="ISME J.">
        <title>Comparative genomics of pathogenic lineages of Vibrio nigripulchritudo identifies virulence-associated traits.</title>
        <authorList>
            <person name="Goudenege D."/>
            <person name="Labreuche Y."/>
            <person name="Krin E."/>
            <person name="Ansquer D."/>
            <person name="Mangenot S."/>
            <person name="Calteau A."/>
            <person name="Medigue C."/>
            <person name="Mazel D."/>
            <person name="Polz M.F."/>
            <person name="Le Roux F."/>
        </authorList>
    </citation>
    <scope>NUCLEOTIDE SEQUENCE [LARGE SCALE GENOMIC DNA]</scope>
    <source>
        <strain evidence="8 9">SOn1</strain>
    </source>
</reference>
<accession>A0AAV2VSY4</accession>
<evidence type="ECO:0000256" key="3">
    <source>
        <dbReference type="ARBA" id="ARBA00023163"/>
    </source>
</evidence>
<evidence type="ECO:0000259" key="7">
    <source>
        <dbReference type="PROSITE" id="PS51078"/>
    </source>
</evidence>
<dbReference type="GO" id="GO:0045892">
    <property type="term" value="P:negative regulation of DNA-templated transcription"/>
    <property type="evidence" value="ECO:0007669"/>
    <property type="project" value="TreeGrafter"/>
</dbReference>
<comment type="caution">
    <text evidence="8">The sequence shown here is derived from an EMBL/GenBank/DDBJ whole genome shotgun (WGS) entry which is preliminary data.</text>
</comment>
<dbReference type="GO" id="GO:0003700">
    <property type="term" value="F:DNA-binding transcription factor activity"/>
    <property type="evidence" value="ECO:0007669"/>
    <property type="project" value="TreeGrafter"/>
</dbReference>
<name>A0AAV2VSY4_9VIBR</name>
<feature type="domain" description="HTH iclR-type" evidence="6">
    <location>
        <begin position="10"/>
        <end position="71"/>
    </location>
</feature>
<dbReference type="PROSITE" id="PS51077">
    <property type="entry name" value="HTH_ICLR"/>
    <property type="match status" value="1"/>
</dbReference>
<dbReference type="GeneID" id="97545005"/>
<evidence type="ECO:0000259" key="6">
    <source>
        <dbReference type="PROSITE" id="PS51077"/>
    </source>
</evidence>
<organism evidence="8 9">
    <name type="scientific">Vibrio nigripulchritudo SOn1</name>
    <dbReference type="NCBI Taxonomy" id="1238450"/>
    <lineage>
        <taxon>Bacteria</taxon>
        <taxon>Pseudomonadati</taxon>
        <taxon>Pseudomonadota</taxon>
        <taxon>Gammaproteobacteria</taxon>
        <taxon>Vibrionales</taxon>
        <taxon>Vibrionaceae</taxon>
        <taxon>Vibrio</taxon>
    </lineage>
</organism>
<keyword evidence="1" id="KW-0805">Transcription regulation</keyword>
<sequence>MTASSKREKGSTILRVLEILQEVASSEQPLSPTEVGVRLDIPKPTSHRIVNTLLKEGWLYTDLKGQLVPGDHFHNIALNVLHTSIHKTHWRAILERVAKEMDETCGIAIPDGTEMIYFDRVECDYPLRVHIPVGTRVPAWCSSSGKLYLSSLPDSRRRAMFKQFDLKPMGKNSIVGPQALEQSLLGIRQTQIGVDNEEFMDGMNAISVPIKRPDGRLIACLFCHAPIARKTIDHLVSSVDKLRQAAQEIESVLAALEEE</sequence>
<proteinExistence type="predicted"/>
<dbReference type="InterPro" id="IPR029016">
    <property type="entry name" value="GAF-like_dom_sf"/>
</dbReference>
<evidence type="ECO:0000256" key="2">
    <source>
        <dbReference type="ARBA" id="ARBA00023125"/>
    </source>
</evidence>
<keyword evidence="3" id="KW-0804">Transcription</keyword>
<dbReference type="SMART" id="SM00346">
    <property type="entry name" value="HTH_ICLR"/>
    <property type="match status" value="1"/>
</dbReference>
<dbReference type="InterPro" id="IPR036390">
    <property type="entry name" value="WH_DNA-bd_sf"/>
</dbReference>
<dbReference type="GO" id="GO:0003677">
    <property type="term" value="F:DNA binding"/>
    <property type="evidence" value="ECO:0007669"/>
    <property type="project" value="UniProtKB-KW"/>
</dbReference>
<dbReference type="Pfam" id="PF01614">
    <property type="entry name" value="IclR_C"/>
    <property type="match status" value="1"/>
</dbReference>
<dbReference type="RefSeq" id="WP_022562166.1">
    <property type="nucleotide sequence ID" value="NZ_LK391965.1"/>
</dbReference>
<dbReference type="PANTHER" id="PTHR30136:SF24">
    <property type="entry name" value="HTH-TYPE TRANSCRIPTIONAL REPRESSOR ALLR"/>
    <property type="match status" value="1"/>
</dbReference>
<dbReference type="Gene3D" id="3.30.450.40">
    <property type="match status" value="1"/>
</dbReference>
<dbReference type="InterPro" id="IPR036388">
    <property type="entry name" value="WH-like_DNA-bd_sf"/>
</dbReference>
<feature type="domain" description="IclR-ED" evidence="7">
    <location>
        <begin position="72"/>
        <end position="255"/>
    </location>
</feature>
<dbReference type="SUPFAM" id="SSF55781">
    <property type="entry name" value="GAF domain-like"/>
    <property type="match status" value="1"/>
</dbReference>
<dbReference type="InterPro" id="IPR005471">
    <property type="entry name" value="Tscrpt_reg_IclR_N"/>
</dbReference>
<dbReference type="InterPro" id="IPR014757">
    <property type="entry name" value="Tscrpt_reg_IclR_C"/>
</dbReference>
<gene>
    <name evidence="8" type="ORF">VIBNISOn1_30216</name>
</gene>
<dbReference type="InterPro" id="IPR050707">
    <property type="entry name" value="HTH_MetabolicPath_Reg"/>
</dbReference>
<dbReference type="EMBL" id="CAOF01000120">
    <property type="protein sequence ID" value="CCO47518.1"/>
    <property type="molecule type" value="Genomic_DNA"/>
</dbReference>
<dbReference type="PANTHER" id="PTHR30136">
    <property type="entry name" value="HELIX-TURN-HELIX TRANSCRIPTIONAL REGULATOR, ICLR FAMILY"/>
    <property type="match status" value="1"/>
</dbReference>
<evidence type="ECO:0000313" key="8">
    <source>
        <dbReference type="EMBL" id="CCO47518.1"/>
    </source>
</evidence>
<keyword evidence="2" id="KW-0238">DNA-binding</keyword>